<dbReference type="PANTHER" id="PTHR34109">
    <property type="entry name" value="BNAUNNG04460D PROTEIN-RELATED"/>
    <property type="match status" value="1"/>
</dbReference>
<keyword evidence="2" id="KW-0223">Dioxygenase</keyword>
<keyword evidence="2" id="KW-0560">Oxidoreductase</keyword>
<proteinExistence type="predicted"/>
<dbReference type="AlphaFoldDB" id="A0A4D7BHR9"/>
<evidence type="ECO:0000313" key="2">
    <source>
        <dbReference type="EMBL" id="QCI67412.1"/>
    </source>
</evidence>
<dbReference type="CDD" id="cd07246">
    <property type="entry name" value="VOC_like"/>
    <property type="match status" value="1"/>
</dbReference>
<dbReference type="PROSITE" id="PS51819">
    <property type="entry name" value="VOC"/>
    <property type="match status" value="1"/>
</dbReference>
<gene>
    <name evidence="2" type="ORF">E8M01_26210</name>
</gene>
<dbReference type="PANTHER" id="PTHR34109:SF1">
    <property type="entry name" value="VOC DOMAIN-CONTAINING PROTEIN"/>
    <property type="match status" value="1"/>
</dbReference>
<dbReference type="InterPro" id="IPR037523">
    <property type="entry name" value="VOC_core"/>
</dbReference>
<dbReference type="EMBL" id="CP039690">
    <property type="protein sequence ID" value="QCI67412.1"/>
    <property type="molecule type" value="Genomic_DNA"/>
</dbReference>
<reference evidence="2 3" key="1">
    <citation type="submission" date="2019-04" db="EMBL/GenBank/DDBJ databases">
        <title>Phreatobacter aquaticus sp. nov.</title>
        <authorList>
            <person name="Choi A."/>
        </authorList>
    </citation>
    <scope>NUCLEOTIDE SEQUENCE [LARGE SCALE GENOMIC DNA]</scope>
    <source>
        <strain evidence="2 3">KCTC 52518</strain>
    </source>
</reference>
<dbReference type="SUPFAM" id="SSF54593">
    <property type="entry name" value="Glyoxalase/Bleomycin resistance protein/Dihydroxybiphenyl dioxygenase"/>
    <property type="match status" value="1"/>
</dbReference>
<protein>
    <submittedName>
        <fullName evidence="2">Glyoxalase/bleomycin resistance/extradiol dioxygenase family protein</fullName>
    </submittedName>
</protein>
<dbReference type="Pfam" id="PF00903">
    <property type="entry name" value="Glyoxalase"/>
    <property type="match status" value="1"/>
</dbReference>
<evidence type="ECO:0000259" key="1">
    <source>
        <dbReference type="PROSITE" id="PS51819"/>
    </source>
</evidence>
<organism evidence="2 3">
    <name type="scientific">Phreatobacter stygius</name>
    <dbReference type="NCBI Taxonomy" id="1940610"/>
    <lineage>
        <taxon>Bacteria</taxon>
        <taxon>Pseudomonadati</taxon>
        <taxon>Pseudomonadota</taxon>
        <taxon>Alphaproteobacteria</taxon>
        <taxon>Hyphomicrobiales</taxon>
        <taxon>Phreatobacteraceae</taxon>
        <taxon>Phreatobacter</taxon>
    </lineage>
</organism>
<dbReference type="GO" id="GO:0051213">
    <property type="term" value="F:dioxygenase activity"/>
    <property type="evidence" value="ECO:0007669"/>
    <property type="project" value="UniProtKB-KW"/>
</dbReference>
<dbReference type="Gene3D" id="3.30.720.110">
    <property type="match status" value="1"/>
</dbReference>
<keyword evidence="3" id="KW-1185">Reference proteome</keyword>
<dbReference type="RefSeq" id="WP_136962843.1">
    <property type="nucleotide sequence ID" value="NZ_CP039690.1"/>
</dbReference>
<dbReference type="Proteomes" id="UP000298781">
    <property type="component" value="Chromosome"/>
</dbReference>
<dbReference type="Gene3D" id="3.30.720.120">
    <property type="match status" value="1"/>
</dbReference>
<dbReference type="InterPro" id="IPR004360">
    <property type="entry name" value="Glyas_Fos-R_dOase_dom"/>
</dbReference>
<dbReference type="InterPro" id="IPR029068">
    <property type="entry name" value="Glyas_Bleomycin-R_OHBP_Dase"/>
</dbReference>
<dbReference type="KEGG" id="pstg:E8M01_26210"/>
<accession>A0A4D7BHR9</accession>
<sequence length="147" mass="16127">MTTTAEQTQVTPPKPQVLGGLLPYLMVDGAVKAGEFYKRAFGAKEVFMHPVDAQGRTMHLHLHINGSSLMLSDAYPEYGQPLAKPQGFSLQLVVDDIDAWWTRAVEAGAEVVMPVELMFWGDRYGQLRDPFGFTWAMNAPVKAGGGT</sequence>
<dbReference type="OrthoDB" id="9795306at2"/>
<feature type="domain" description="VOC" evidence="1">
    <location>
        <begin position="17"/>
        <end position="140"/>
    </location>
</feature>
<evidence type="ECO:0000313" key="3">
    <source>
        <dbReference type="Proteomes" id="UP000298781"/>
    </source>
</evidence>
<name>A0A4D7BHR9_9HYPH</name>